<dbReference type="Proteomes" id="UP000346198">
    <property type="component" value="Unassembled WGS sequence"/>
</dbReference>
<dbReference type="PROSITE" id="PS51898">
    <property type="entry name" value="TYR_RECOMBINASE"/>
    <property type="match status" value="1"/>
</dbReference>
<dbReference type="AlphaFoldDB" id="A0A6C2UFF1"/>
<dbReference type="InterPro" id="IPR004291">
    <property type="entry name" value="Transposase_IS66_central"/>
</dbReference>
<evidence type="ECO:0000313" key="4">
    <source>
        <dbReference type="Proteomes" id="UP000346198"/>
    </source>
</evidence>
<dbReference type="SUPFAM" id="SSF56349">
    <property type="entry name" value="DNA breaking-rejoining enzymes"/>
    <property type="match status" value="1"/>
</dbReference>
<dbReference type="Pfam" id="PF03050">
    <property type="entry name" value="DDE_Tnp_IS66"/>
    <property type="match status" value="1"/>
</dbReference>
<accession>A0A6C2UFF1</accession>
<dbReference type="InterPro" id="IPR011010">
    <property type="entry name" value="DNA_brk_join_enz"/>
</dbReference>
<dbReference type="InterPro" id="IPR052344">
    <property type="entry name" value="Transposase-related"/>
</dbReference>
<feature type="domain" description="Tyr recombinase" evidence="2">
    <location>
        <begin position="36"/>
        <end position="214"/>
    </location>
</feature>
<dbReference type="GO" id="GO:0006310">
    <property type="term" value="P:DNA recombination"/>
    <property type="evidence" value="ECO:0007669"/>
    <property type="project" value="UniProtKB-KW"/>
</dbReference>
<gene>
    <name evidence="3" type="ORF">SCARR_00996</name>
</gene>
<dbReference type="CDD" id="cd00397">
    <property type="entry name" value="DNA_BRE_C"/>
    <property type="match status" value="1"/>
</dbReference>
<organism evidence="3 4">
    <name type="scientific">Pontiella sulfatireligans</name>
    <dbReference type="NCBI Taxonomy" id="2750658"/>
    <lineage>
        <taxon>Bacteria</taxon>
        <taxon>Pseudomonadati</taxon>
        <taxon>Kiritimatiellota</taxon>
        <taxon>Kiritimatiellia</taxon>
        <taxon>Kiritimatiellales</taxon>
        <taxon>Pontiellaceae</taxon>
        <taxon>Pontiella</taxon>
    </lineage>
</organism>
<dbReference type="InterPro" id="IPR002104">
    <property type="entry name" value="Integrase_catalytic"/>
</dbReference>
<protein>
    <recommendedName>
        <fullName evidence="2">Tyr recombinase domain-containing protein</fullName>
    </recommendedName>
</protein>
<evidence type="ECO:0000313" key="3">
    <source>
        <dbReference type="EMBL" id="VGO18942.1"/>
    </source>
</evidence>
<sequence>MFEYAIRVHEYVSPDQRYPNPAGAVPRRKPPAADISFLEPGDIAEQLKALLDRPELHAAVATMIYSGLRRGEIVWLRKQDIDMDNRLIRIRPKKDGDKFWQPKTKTNRVVPISQDLYDILSEYEFPQSSIWHFPAPKQKIKRWEEDNMSRMLRQINGRKGLAWKALDFRHTFGSHLAMNNVSLYKIATLMGNSPEICRRHYAALIPEQLADCVEFNFKKKAGHGGSPKTSRSKIIPLRRTGYRQAHAKSHLEQMKKILDQEKPRQLPQSNFGKAINYTIERWDALNLYLEHGTLEICNNLVENAIRPTAIGKKNFLFFGSPESGQTSAVIYSLIETCRKLDINPADYLRETLSTLPTMQQSEVADWTPTRWKSIRGTAGK</sequence>
<reference evidence="3 4" key="1">
    <citation type="submission" date="2019-04" db="EMBL/GenBank/DDBJ databases">
        <authorList>
            <person name="Van Vliet M D."/>
        </authorList>
    </citation>
    <scope>NUCLEOTIDE SEQUENCE [LARGE SCALE GENOMIC DNA]</scope>
    <source>
        <strain evidence="3 4">F21</strain>
    </source>
</reference>
<name>A0A6C2UFF1_9BACT</name>
<dbReference type="GO" id="GO:0003677">
    <property type="term" value="F:DNA binding"/>
    <property type="evidence" value="ECO:0007669"/>
    <property type="project" value="InterPro"/>
</dbReference>
<dbReference type="Pfam" id="PF00589">
    <property type="entry name" value="Phage_integrase"/>
    <property type="match status" value="1"/>
</dbReference>
<dbReference type="PANTHER" id="PTHR33678">
    <property type="entry name" value="BLL1576 PROTEIN"/>
    <property type="match status" value="1"/>
</dbReference>
<evidence type="ECO:0000256" key="1">
    <source>
        <dbReference type="ARBA" id="ARBA00023172"/>
    </source>
</evidence>
<keyword evidence="4" id="KW-1185">Reference proteome</keyword>
<keyword evidence="1" id="KW-0233">DNA recombination</keyword>
<evidence type="ECO:0000259" key="2">
    <source>
        <dbReference type="PROSITE" id="PS51898"/>
    </source>
</evidence>
<dbReference type="GO" id="GO:0015074">
    <property type="term" value="P:DNA integration"/>
    <property type="evidence" value="ECO:0007669"/>
    <property type="project" value="InterPro"/>
</dbReference>
<proteinExistence type="predicted"/>
<dbReference type="RefSeq" id="WP_136060385.1">
    <property type="nucleotide sequence ID" value="NZ_CAAHFH010000001.1"/>
</dbReference>
<dbReference type="Gene3D" id="1.10.443.10">
    <property type="entry name" value="Intergrase catalytic core"/>
    <property type="match status" value="1"/>
</dbReference>
<dbReference type="EMBL" id="CAAHFH010000001">
    <property type="protein sequence ID" value="VGO18942.1"/>
    <property type="molecule type" value="Genomic_DNA"/>
</dbReference>
<dbReference type="InterPro" id="IPR013762">
    <property type="entry name" value="Integrase-like_cat_sf"/>
</dbReference>